<dbReference type="Proteomes" id="UP000693692">
    <property type="component" value="Segment"/>
</dbReference>
<evidence type="ECO:0000259" key="2">
    <source>
        <dbReference type="Pfam" id="PF13472"/>
    </source>
</evidence>
<keyword evidence="1" id="KW-0472">Membrane</keyword>
<dbReference type="Pfam" id="PF13472">
    <property type="entry name" value="Lipase_GDSL_2"/>
    <property type="match status" value="1"/>
</dbReference>
<dbReference type="GO" id="GO:0016787">
    <property type="term" value="F:hydrolase activity"/>
    <property type="evidence" value="ECO:0007669"/>
    <property type="project" value="UniProtKB-KW"/>
</dbReference>
<evidence type="ECO:0000313" key="3">
    <source>
        <dbReference type="EMBL" id="QWY84610.1"/>
    </source>
</evidence>
<dbReference type="KEGG" id="vg:80019016"/>
<evidence type="ECO:0000256" key="1">
    <source>
        <dbReference type="SAM" id="Phobius"/>
    </source>
</evidence>
<dbReference type="RefSeq" id="YP_010754425.1">
    <property type="nucleotide sequence ID" value="NC_073460.1"/>
</dbReference>
<dbReference type="EMBL" id="MZ150789">
    <property type="protein sequence ID" value="QWY84610.1"/>
    <property type="molecule type" value="Genomic_DNA"/>
</dbReference>
<dbReference type="InterPro" id="IPR013830">
    <property type="entry name" value="SGNH_hydro"/>
</dbReference>
<dbReference type="InterPro" id="IPR036514">
    <property type="entry name" value="SGNH_hydro_sf"/>
</dbReference>
<sequence length="214" mass="22612">MKKRWRVIIPAVAVTIAIAGTVFIIRENRIQASECELVETLEQATSEPIGTGTPVTVVGDSYTQGFGLENPRASWVLQLSDMEATVSASSGAGFTREGLCDTSSLSALADKATGPVILQGGLNDVGGDMTALADRVDTILNEHDVIAIVGPTKAPAFNADQIADVNETLADTAEQHGITYIDTTGWDLPFSDGIHLTASGHEQFGRQVADQLDE</sequence>
<keyword evidence="1" id="KW-0812">Transmembrane</keyword>
<feature type="domain" description="SGNH hydrolase-type esterase" evidence="2">
    <location>
        <begin position="57"/>
        <end position="202"/>
    </location>
</feature>
<proteinExistence type="predicted"/>
<dbReference type="CDD" id="cd00229">
    <property type="entry name" value="SGNH_hydrolase"/>
    <property type="match status" value="1"/>
</dbReference>
<gene>
    <name evidence="3" type="primary">28</name>
    <name evidence="3" type="ORF">SEA_FOOTLOOSE_28</name>
</gene>
<accession>A0A8F3IQD4</accession>
<name>A0A8F3IQD4_9CAUD</name>
<feature type="transmembrane region" description="Helical" evidence="1">
    <location>
        <begin position="7"/>
        <end position="25"/>
    </location>
</feature>
<evidence type="ECO:0000313" key="4">
    <source>
        <dbReference type="Proteomes" id="UP000693692"/>
    </source>
</evidence>
<organism evidence="3 4">
    <name type="scientific">Microbacterium phage Footloose</name>
    <dbReference type="NCBI Taxonomy" id="2836048"/>
    <lineage>
        <taxon>Viruses</taxon>
        <taxon>Duplodnaviria</taxon>
        <taxon>Heunggongvirae</taxon>
        <taxon>Uroviricota</taxon>
        <taxon>Caudoviricetes</taxon>
        <taxon>Footloosevirus</taxon>
        <taxon>Footloosevirus footloose</taxon>
    </lineage>
</organism>
<keyword evidence="4" id="KW-1185">Reference proteome</keyword>
<dbReference type="GeneID" id="80019016"/>
<reference evidence="3" key="1">
    <citation type="submission" date="2021-05" db="EMBL/GenBank/DDBJ databases">
        <authorList>
            <person name="Brink J."/>
            <person name="Busse A.L."/>
            <person name="Crowley H.J."/>
            <person name="Hall C.J."/>
            <person name="Hetherington P."/>
            <person name="Hovde T.M."/>
            <person name="Johnson J.A."/>
            <person name="Karch K.E."/>
            <person name="Krueger C.J."/>
            <person name="Lundberg T.J."/>
            <person name="Madla Sanchez I."/>
            <person name="Mathiesen C."/>
            <person name="Moore L.J."/>
            <person name="Nordberg R.J."/>
            <person name="Petersen I.M."/>
            <person name="Piton K.L."/>
            <person name="Rozycki S.T."/>
            <person name="Rutten E."/>
            <person name="Samuelson I.O."/>
            <person name="Sarkilahti S.K."/>
            <person name="Schubert K.A."/>
            <person name="Stamness T.F."/>
            <person name="Tinman A.J."/>
            <person name="Tutterrow P.B."/>
            <person name="Wanzek N.C."/>
            <person name="Wheeler C.D."/>
            <person name="Spring A.M."/>
            <person name="Klyczek K."/>
            <person name="Garlena R.A."/>
            <person name="Russell D.A."/>
            <person name="Pope W.H."/>
            <person name="Jacobs-Sera D."/>
            <person name="Hatfull G.F."/>
        </authorList>
    </citation>
    <scope>NUCLEOTIDE SEQUENCE</scope>
</reference>
<dbReference type="Gene3D" id="3.40.50.1110">
    <property type="entry name" value="SGNH hydrolase"/>
    <property type="match status" value="1"/>
</dbReference>
<keyword evidence="3" id="KW-0378">Hydrolase</keyword>
<protein>
    <submittedName>
        <fullName evidence="3">Hydrolase</fullName>
    </submittedName>
</protein>
<keyword evidence="1" id="KW-1133">Transmembrane helix</keyword>
<dbReference type="SUPFAM" id="SSF52266">
    <property type="entry name" value="SGNH hydrolase"/>
    <property type="match status" value="1"/>
</dbReference>